<evidence type="ECO:0000313" key="7">
    <source>
        <dbReference type="Proteomes" id="UP000039865"/>
    </source>
</evidence>
<dbReference type="Pfam" id="PF12796">
    <property type="entry name" value="Ank_2"/>
    <property type="match status" value="1"/>
</dbReference>
<dbReference type="InterPro" id="IPR036770">
    <property type="entry name" value="Ankyrin_rpt-contain_sf"/>
</dbReference>
<proteinExistence type="predicted"/>
<feature type="region of interest" description="Disordered" evidence="5">
    <location>
        <begin position="403"/>
        <end position="434"/>
    </location>
</feature>
<dbReference type="InParanoid" id="A0A078BB23"/>
<evidence type="ECO:0000256" key="3">
    <source>
        <dbReference type="PROSITE-ProRule" id="PRU00023"/>
    </source>
</evidence>
<feature type="region of interest" description="Disordered" evidence="5">
    <location>
        <begin position="141"/>
        <end position="164"/>
    </location>
</feature>
<feature type="repeat" description="ANK" evidence="3">
    <location>
        <begin position="1581"/>
        <end position="1613"/>
    </location>
</feature>
<evidence type="ECO:0000313" key="6">
    <source>
        <dbReference type="EMBL" id="CDW91599.1"/>
    </source>
</evidence>
<keyword evidence="2 3" id="KW-0040">ANK repeat</keyword>
<dbReference type="SMART" id="SM00248">
    <property type="entry name" value="ANK"/>
    <property type="match status" value="2"/>
</dbReference>
<feature type="coiled-coil region" evidence="4">
    <location>
        <begin position="1206"/>
        <end position="1233"/>
    </location>
</feature>
<dbReference type="OrthoDB" id="301636at2759"/>
<dbReference type="EMBL" id="CCKQ01019590">
    <property type="protein sequence ID" value="CDW91599.1"/>
    <property type="molecule type" value="Genomic_DNA"/>
</dbReference>
<evidence type="ECO:0000256" key="5">
    <source>
        <dbReference type="SAM" id="MobiDB-lite"/>
    </source>
</evidence>
<dbReference type="Proteomes" id="UP000039865">
    <property type="component" value="Unassembled WGS sequence"/>
</dbReference>
<accession>A0A078BB23</accession>
<keyword evidence="7" id="KW-1185">Reference proteome</keyword>
<reference evidence="6 7" key="1">
    <citation type="submission" date="2014-06" db="EMBL/GenBank/DDBJ databases">
        <authorList>
            <person name="Swart Estienne"/>
        </authorList>
    </citation>
    <scope>NUCLEOTIDE SEQUENCE [LARGE SCALE GENOMIC DNA]</scope>
    <source>
        <strain evidence="6 7">130c</strain>
    </source>
</reference>
<keyword evidence="1" id="KW-0677">Repeat</keyword>
<name>A0A078BB23_STYLE</name>
<evidence type="ECO:0000256" key="1">
    <source>
        <dbReference type="ARBA" id="ARBA00022737"/>
    </source>
</evidence>
<feature type="region of interest" description="Disordered" evidence="5">
    <location>
        <begin position="204"/>
        <end position="224"/>
    </location>
</feature>
<dbReference type="Gene3D" id="1.25.40.20">
    <property type="entry name" value="Ankyrin repeat-containing domain"/>
    <property type="match status" value="2"/>
</dbReference>
<dbReference type="InterPro" id="IPR002110">
    <property type="entry name" value="Ankyrin_rpt"/>
</dbReference>
<dbReference type="SUPFAM" id="SSF48403">
    <property type="entry name" value="Ankyrin repeat"/>
    <property type="match status" value="1"/>
</dbReference>
<evidence type="ECO:0000256" key="4">
    <source>
        <dbReference type="SAM" id="Coils"/>
    </source>
</evidence>
<feature type="coiled-coil region" evidence="4">
    <location>
        <begin position="252"/>
        <end position="279"/>
    </location>
</feature>
<gene>
    <name evidence="6" type="primary">Contig10525.g11241</name>
    <name evidence="6" type="ORF">STYLEM_20757</name>
</gene>
<dbReference type="PROSITE" id="PS50088">
    <property type="entry name" value="ANK_REPEAT"/>
    <property type="match status" value="2"/>
</dbReference>
<organism evidence="6 7">
    <name type="scientific">Stylonychia lemnae</name>
    <name type="common">Ciliate</name>
    <dbReference type="NCBI Taxonomy" id="5949"/>
    <lineage>
        <taxon>Eukaryota</taxon>
        <taxon>Sar</taxon>
        <taxon>Alveolata</taxon>
        <taxon>Ciliophora</taxon>
        <taxon>Intramacronucleata</taxon>
        <taxon>Spirotrichea</taxon>
        <taxon>Stichotrichia</taxon>
        <taxon>Sporadotrichida</taxon>
        <taxon>Oxytrichidae</taxon>
        <taxon>Stylonychinae</taxon>
        <taxon>Stylonychia</taxon>
    </lineage>
</organism>
<dbReference type="PANTHER" id="PTHR24171">
    <property type="entry name" value="ANKYRIN REPEAT DOMAIN-CONTAINING PROTEIN 39-RELATED"/>
    <property type="match status" value="1"/>
</dbReference>
<sequence length="1621" mass="191950">MMDLEKTKRGLLAHFYNRPETPNISQSKFFNKDYANELDNFTNNQSISDLNFVNIPFGRSDFSQTSKSGIGLGASGTQPQLLKLNEQSSKKINLKEMKNMYLRNLRPKSSMNQTGVISSSSNALNATGLLSQNALNQSSSVLGGLGTPESSKNSKMQKKLRQSSYSALNFSAKTREKQANQLNRSVNNSVNLHNYTNQQALSTNQDFNTNSNQNNNSSSNQNTTTQILHQQVQLNQSQRNRASRKNSPQKIYEKFQKKLEKMNEAIKNQRLLNQQLAQQISTSQERLPELSMTQYLDQKIFNERPRKSKSPQKSTKQIENVKDKFKLSQSALMSPNTSQRKIISQKSTIPTSLDTQYNNEKLISNIRLLRRQMNQTSLINDQSKSKNELINEIINITLPKSIKQAPVSQNQSRERANSNSISNTSKLYPSQNNQMNSTHQFKKFKIQSKRTSLQESIMTHQSCSQHNHHRRRKSRFNYKFDENTFEGHRLDEFCFKQQKLLEYLSIKSTMLDLKMRWLEAENLVLSSYEVANAMLNYKYQNRRRLHFSNIQDQQKMTKFFKLSYWKKAEKGQFMNEEKDCLRRHQRELFLEQKQEMSTQIIFEGIKGLTKPIRVDEYFYRQQNQNQLFKRAFQRNVVKQFVFTDVKRVRDITLLKSDKSSIIQNIIRERQLTNKPFNEKFYLNYFIVEEEYFKKLEKQYQIATAIPFQFKKHIVKMKQNNDFDQFELQCKIPCISIKKIKAQFEHSYGVKYFDNFEILIQPKKKKLSQDHFKTVQVKHINLNIKKSISQNDDEKSSGRREDIIEQHQLLKSPTFLGIYEKNQSANKHADLIQAKQSPRLSVYYNNKEMLQTINSNGELTDEAMNNLCELKLEYKTPFQILKDIIDTRYADTQDAQIGSQAQYYFRRIYNKIYPDYKHFIDQYIFNGEIQYDIICDYLLDSHMEKDRQFKLLEANRINDINSIFRGRRNHIQSSFSQLQKFIYMPQYIYVQEMMLKENYIKQIFKRYRQLVRKTRTRRIGKAVQRQDKAQKIIIPDEIEIDKQYERLIFFEEPTKYDVIGENSQIVRLADEFLYKLVFKNNDDDFIGYEFFRMQHKNMLRNKLQRGFRKMLFILIHKFFEQESHMEQQNEQYLQDGEKSHRNGQDFRTFLGLQIRRFLIKKQRLAIICFNEVKQSSYYLEENYQRKGSFACKIRDINDIEDYQIEKMEEDNQERQKAQKERVDLKLEFDLQQKRQNSIDKILYHRRLRTKQNRRGGYYIQLSSGVYDSDTSQTSKYDPIIKKEVLKLKEKIVKEYSFRRKGKNSIELEREAFNNDFRYELLLNSLQTEENADDLDEHLLKYADSKQNESSLSSEEMSIRQRQRKSILLQRNIFVIDEKSAEKASNGNQNSHKNNIRYRQENGINIEILDLEDQNKIDEYSQSQQLSDSISTEKVLSSCFKLIFQSKLRQVIRVRKQSSMFGNQPKQQRMNSNLYEKELDNKIISIVSNDSHNSHLVIKPKSKQMFDSIQRNQGNQIELKIMRSLKDQNYILAEHLMKKHKFNLNFRDSKGNDYLNLAAQLGQPDIIRLLLSKNADANTINKQGNTPLHYALINQNTAVEDLLLKNGANTQIKNNEGKKPFDY</sequence>
<keyword evidence="4" id="KW-0175">Coiled coil</keyword>
<evidence type="ECO:0000256" key="2">
    <source>
        <dbReference type="ARBA" id="ARBA00023043"/>
    </source>
</evidence>
<feature type="compositionally biased region" description="Polar residues" evidence="5">
    <location>
        <begin position="406"/>
        <end position="434"/>
    </location>
</feature>
<dbReference type="PROSITE" id="PS50297">
    <property type="entry name" value="ANK_REP_REGION"/>
    <property type="match status" value="2"/>
</dbReference>
<protein>
    <submittedName>
        <fullName evidence="6">Ankyrin repeat-containing protein</fullName>
    </submittedName>
</protein>
<feature type="repeat" description="ANK" evidence="3">
    <location>
        <begin position="1548"/>
        <end position="1580"/>
    </location>
</feature>